<dbReference type="Proteomes" id="UP000236394">
    <property type="component" value="Unassembled WGS sequence"/>
</dbReference>
<evidence type="ECO:0000313" key="4">
    <source>
        <dbReference type="Proteomes" id="UP000236394"/>
    </source>
</evidence>
<dbReference type="PANTHER" id="PTHR37826">
    <property type="entry name" value="FLOTILLIN BAND_7_5 DOMAIN PROTEIN"/>
    <property type="match status" value="1"/>
</dbReference>
<protein>
    <submittedName>
        <fullName evidence="3">Virion core protein (Lumpy skin disease virus)</fullName>
    </submittedName>
</protein>
<dbReference type="InterPro" id="IPR025874">
    <property type="entry name" value="DZR"/>
</dbReference>
<dbReference type="SUPFAM" id="SSF117892">
    <property type="entry name" value="Band 7/SPFH domain"/>
    <property type="match status" value="1"/>
</dbReference>
<dbReference type="CDD" id="cd03408">
    <property type="entry name" value="SPFH_like_u1"/>
    <property type="match status" value="1"/>
</dbReference>
<evidence type="ECO:0000259" key="1">
    <source>
        <dbReference type="Pfam" id="PF12773"/>
    </source>
</evidence>
<dbReference type="InterPro" id="IPR036013">
    <property type="entry name" value="Band_7/SPFH_dom_sf"/>
</dbReference>
<proteinExistence type="predicted"/>
<comment type="caution">
    <text evidence="3">The sequence shown here is derived from an EMBL/GenBank/DDBJ whole genome shotgun (WGS) entry which is preliminary data.</text>
</comment>
<gene>
    <name evidence="3" type="ORF">B7R76_05565</name>
</gene>
<reference evidence="4" key="1">
    <citation type="submission" date="2017-04" db="EMBL/GenBank/DDBJ databases">
        <authorList>
            <person name="Bumgarner R.E."/>
            <person name="Fredricks D.N."/>
            <person name="Srinivasan S."/>
        </authorList>
    </citation>
    <scope>NUCLEOTIDE SEQUENCE [LARGE SCALE GENOMIC DNA]</scope>
    <source>
        <strain evidence="4">KA00405</strain>
    </source>
</reference>
<name>A0A2J8B0L5_9FIRM</name>
<feature type="domain" description="SPFH" evidence="2">
    <location>
        <begin position="19"/>
        <end position="227"/>
    </location>
</feature>
<accession>A0A2J8B0L5</accession>
<feature type="domain" description="DZANK-type" evidence="1">
    <location>
        <begin position="301"/>
        <end position="346"/>
    </location>
</feature>
<dbReference type="RefSeq" id="WP_102892573.1">
    <property type="nucleotide sequence ID" value="NZ_NBZD01000003.1"/>
</dbReference>
<organism evidence="3 4">
    <name type="scientific">Mageeibacillus indolicus</name>
    <dbReference type="NCBI Taxonomy" id="884684"/>
    <lineage>
        <taxon>Bacteria</taxon>
        <taxon>Bacillati</taxon>
        <taxon>Bacillota</taxon>
        <taxon>Clostridia</taxon>
        <taxon>Eubacteriales</taxon>
        <taxon>Oscillospiraceae</taxon>
        <taxon>Mageeibacillus</taxon>
    </lineage>
</organism>
<dbReference type="PANTHER" id="PTHR37826:SF2">
    <property type="entry name" value="ZINC-RIBBON DOMAIN-CONTAINING PROTEIN"/>
    <property type="match status" value="1"/>
</dbReference>
<sequence length="362" mass="39070">MAIIDVVRFDGLRNRDWLVYKFPSDELVYGTRLIVQQGQVAILVRGGAIADMFSPGAYTLTSENLPILKALVNLPYGGRTPFSVEVYFINTLVKLDVHWGTSDPIQLIDPKYHVKLRVRAFGQMGMRIVDAKEFFSQLVGAIPFGDLVKIDKINEYYRGILVIKVKAAIAGAIIEAKISALDISTQLEAISAKVKEQISSSFLTYGMTVVNFFIESINFPDEDFAQINKLLEDRAAFEIMGEERYLTKRALDVYEGAANNKGGTAGAFVAGGLGLGAALNLGAAMQKRVGNPLDPGKSAFCTTCGAKLPPKAKFCAECGAKVVAVSAFCECGAKLSKTAKFCPECGKKVGGETNEPGQGEPT</sequence>
<evidence type="ECO:0000313" key="3">
    <source>
        <dbReference type="EMBL" id="PNH18311.1"/>
    </source>
</evidence>
<dbReference type="Pfam" id="PF12773">
    <property type="entry name" value="DZR"/>
    <property type="match status" value="1"/>
</dbReference>
<dbReference type="InterPro" id="IPR033880">
    <property type="entry name" value="SPFH_YdjI"/>
</dbReference>
<dbReference type="AlphaFoldDB" id="A0A2J8B0L5"/>
<dbReference type="EMBL" id="NBZD01000003">
    <property type="protein sequence ID" value="PNH18311.1"/>
    <property type="molecule type" value="Genomic_DNA"/>
</dbReference>
<evidence type="ECO:0000259" key="2">
    <source>
        <dbReference type="Pfam" id="PF13421"/>
    </source>
</evidence>
<dbReference type="Pfam" id="PF13421">
    <property type="entry name" value="Band_7_1"/>
    <property type="match status" value="1"/>
</dbReference>